<accession>A0ABD6D894</accession>
<dbReference type="Gene3D" id="2.30.29.80">
    <property type="match status" value="1"/>
</dbReference>
<feature type="compositionally biased region" description="Acidic residues" evidence="1">
    <location>
        <begin position="10"/>
        <end position="21"/>
    </location>
</feature>
<sequence>MTDHDRPDSDDFDDDDDEEYEVDRVVSREVGAATLRRLADGIATGEVGFTGDDAMTVAVPSQFELEVEYEESDDEAELEVELEWPLVDGEPEVVDASDGADAEDEAAADTADDAAADTEAVDAEALDVEGVVGIAAPASKAQFELYQDRASEWRWRLVHNNGNIIADSGEGYSRKATARKGLESVMRNASGASVVEDVD</sequence>
<evidence type="ECO:0000256" key="1">
    <source>
        <dbReference type="SAM" id="MobiDB-lite"/>
    </source>
</evidence>
<evidence type="ECO:0000259" key="3">
    <source>
        <dbReference type="Pfam" id="PF20068"/>
    </source>
</evidence>
<dbReference type="AlphaFoldDB" id="A0ABD6D894"/>
<keyword evidence="5" id="KW-1185">Reference proteome</keyword>
<dbReference type="Proteomes" id="UP001597052">
    <property type="component" value="Unassembled WGS sequence"/>
</dbReference>
<protein>
    <submittedName>
        <fullName evidence="4">HVO_2922 family protein</fullName>
    </submittedName>
</protein>
<name>A0ABD6D894_9EURY</name>
<dbReference type="InterPro" id="IPR036913">
    <property type="entry name" value="YegP-like_sf"/>
</dbReference>
<dbReference type="NCBIfam" id="NF041908">
    <property type="entry name" value="HVO_2922"/>
    <property type="match status" value="1"/>
</dbReference>
<reference evidence="4 5" key="1">
    <citation type="journal article" date="2019" name="Int. J. Syst. Evol. Microbiol.">
        <title>The Global Catalogue of Microorganisms (GCM) 10K type strain sequencing project: providing services to taxonomists for standard genome sequencing and annotation.</title>
        <authorList>
            <consortium name="The Broad Institute Genomics Platform"/>
            <consortium name="The Broad Institute Genome Sequencing Center for Infectious Disease"/>
            <person name="Wu L."/>
            <person name="Ma J."/>
        </authorList>
    </citation>
    <scope>NUCLEOTIDE SEQUENCE [LARGE SCALE GENOMIC DNA]</scope>
    <source>
        <strain evidence="4 5">CGMCC 1.10593</strain>
    </source>
</reference>
<comment type="caution">
    <text evidence="4">The sequence shown here is derived from an EMBL/GenBank/DDBJ whole genome shotgun (WGS) entry which is preliminary data.</text>
</comment>
<dbReference type="RefSeq" id="WP_256395438.1">
    <property type="nucleotide sequence ID" value="NZ_JANHDJ010000002.1"/>
</dbReference>
<dbReference type="Pfam" id="PF20068">
    <property type="entry name" value="Amphi-Trp"/>
    <property type="match status" value="1"/>
</dbReference>
<dbReference type="InterPro" id="IPR027598">
    <property type="entry name" value="Amphi-Trp_dom"/>
</dbReference>
<dbReference type="InterPro" id="IPR010879">
    <property type="entry name" value="DUF1508"/>
</dbReference>
<evidence type="ECO:0000313" key="4">
    <source>
        <dbReference type="EMBL" id="MFD1642191.1"/>
    </source>
</evidence>
<evidence type="ECO:0000259" key="2">
    <source>
        <dbReference type="Pfam" id="PF07411"/>
    </source>
</evidence>
<gene>
    <name evidence="4" type="ORF">ACFSBW_09940</name>
</gene>
<proteinExistence type="predicted"/>
<feature type="region of interest" description="Disordered" evidence="1">
    <location>
        <begin position="1"/>
        <end position="25"/>
    </location>
</feature>
<feature type="domain" description="DUF1508" evidence="2">
    <location>
        <begin position="148"/>
        <end position="196"/>
    </location>
</feature>
<evidence type="ECO:0000313" key="5">
    <source>
        <dbReference type="Proteomes" id="UP001597052"/>
    </source>
</evidence>
<feature type="domain" description="Amphi-Trp" evidence="3">
    <location>
        <begin position="20"/>
        <end position="90"/>
    </location>
</feature>
<organism evidence="4 5">
    <name type="scientific">Halohasta litorea</name>
    <dbReference type="NCBI Taxonomy" id="869891"/>
    <lineage>
        <taxon>Archaea</taxon>
        <taxon>Methanobacteriati</taxon>
        <taxon>Methanobacteriota</taxon>
        <taxon>Stenosarchaea group</taxon>
        <taxon>Halobacteria</taxon>
        <taxon>Halobacteriales</taxon>
        <taxon>Haloferacaceae</taxon>
        <taxon>Halohasta</taxon>
    </lineage>
</organism>
<feature type="region of interest" description="Disordered" evidence="1">
    <location>
        <begin position="89"/>
        <end position="113"/>
    </location>
</feature>
<dbReference type="EMBL" id="JBHUDM010000002">
    <property type="protein sequence ID" value="MFD1642191.1"/>
    <property type="molecule type" value="Genomic_DNA"/>
</dbReference>
<dbReference type="SUPFAM" id="SSF160113">
    <property type="entry name" value="YegP-like"/>
    <property type="match status" value="1"/>
</dbReference>
<dbReference type="Pfam" id="PF07411">
    <property type="entry name" value="DUF1508"/>
    <property type="match status" value="1"/>
</dbReference>
<dbReference type="NCBIfam" id="TIGR04354">
    <property type="entry name" value="amphi-Trp"/>
    <property type="match status" value="1"/>
</dbReference>